<evidence type="ECO:0000256" key="1">
    <source>
        <dbReference type="ARBA" id="ARBA00022574"/>
    </source>
</evidence>
<proteinExistence type="predicted"/>
<evidence type="ECO:0008006" key="7">
    <source>
        <dbReference type="Google" id="ProtNLM"/>
    </source>
</evidence>
<evidence type="ECO:0000313" key="5">
    <source>
        <dbReference type="EMBL" id="VUZ40886.1"/>
    </source>
</evidence>
<evidence type="ECO:0000256" key="2">
    <source>
        <dbReference type="ARBA" id="ARBA00022737"/>
    </source>
</evidence>
<dbReference type="InterPro" id="IPR001680">
    <property type="entry name" value="WD40_rpt"/>
</dbReference>
<dbReference type="PANTHER" id="PTHR15574">
    <property type="entry name" value="WD REPEAT DOMAIN-CONTAINING FAMILY"/>
    <property type="match status" value="1"/>
</dbReference>
<feature type="compositionally biased region" description="Low complexity" evidence="4">
    <location>
        <begin position="814"/>
        <end position="831"/>
    </location>
</feature>
<gene>
    <name evidence="5" type="ORF">WMSIL1_LOCUS1854</name>
</gene>
<feature type="compositionally biased region" description="Acidic residues" evidence="4">
    <location>
        <begin position="389"/>
        <end position="398"/>
    </location>
</feature>
<protein>
    <recommendedName>
        <fullName evidence="7">WD_REPEATS_REGION domain-containing protein</fullName>
    </recommendedName>
</protein>
<sequence>MANDDVSIMSIEDDMDEFSSMMMSESRFPLRLTDEEYDKVKAKIISDLRIGSSLQIGEKMSFESAFEAAKHCKPHFESDGYTKYTRIGQTPLITPANLLFAREYGLFRPSARHYGLYDICPMNYCSTSGTDHWYQRWPPKQNFKNHLLGNPWAVTSFGLTGVYEHHRGCVNAITFNSSGQLIASGSDDRYVAIMDTFTGDLISRYKTGHSLNVFQVKFVPGSNDLKLVSSARDGDVRLAELRPDGALARSPLLLASHREACHTILFLPDQSSVLLTAGEDGVVYSIDIRTNELQQLLSLPLMPFYSIATNPAKPTEFCVGGKYDAHVKVFDRRKIPSAETPSDGYLFKFSPRHLIESHNNSSRNTAARSNPTLPINTEEDPAINSVFNEGDDNDDEDSESLRSFIRARFSSQILNLLNMHSNTAATASSSSRARAPSAPPEDGTDSRYPPGRLARRFDPLGDFTLSKFCVTSTVYSANGDAILVSLNDEDIYLFDSQDDKLPPLHVYRGHRNSDTVKRVSFYGPNSEYVVSGSDDGFIYIWDRHSEGVVQWLCGDLTFAVNSIEPHPHLPMMITCGCDNNVKLWAPMERCQDLDHPGSWLKTVKNSDPNRPPLFDSQRMIKSMLLLRKSELSKRLFGEDEDFRVSDEEDEGEIVGERSEALDISNNSRIIPSASHSRKRKSPDVEEPNSSTPKVIKLGDDAVPVPAEPPDQLSKSQKLSITRAPQHHLPFNYKDLVLRVGMNWGKRLRDSTTMMFTLDLPDIFRPLLNLSYPESNDDDDDDDDDGDSNGEDRGFHRFLRRVRSHSQSENDNGADSASTSSSSSSSSSNSDSDSSHILDDGGGSPDEASGSRPPTPFPT</sequence>
<evidence type="ECO:0000256" key="3">
    <source>
        <dbReference type="PROSITE-ProRule" id="PRU00221"/>
    </source>
</evidence>
<dbReference type="InterPro" id="IPR045151">
    <property type="entry name" value="DCAF8"/>
</dbReference>
<feature type="compositionally biased region" description="Low complexity" evidence="4">
    <location>
        <begin position="425"/>
        <end position="436"/>
    </location>
</feature>
<dbReference type="AlphaFoldDB" id="A0A564Y170"/>
<dbReference type="EMBL" id="CABIJS010000044">
    <property type="protein sequence ID" value="VUZ40886.1"/>
    <property type="molecule type" value="Genomic_DNA"/>
</dbReference>
<dbReference type="SUPFAM" id="SSF50978">
    <property type="entry name" value="WD40 repeat-like"/>
    <property type="match status" value="1"/>
</dbReference>
<dbReference type="Proteomes" id="UP000321570">
    <property type="component" value="Unassembled WGS sequence"/>
</dbReference>
<feature type="repeat" description="WD" evidence="3">
    <location>
        <begin position="163"/>
        <end position="204"/>
    </location>
</feature>
<dbReference type="Gene3D" id="2.130.10.10">
    <property type="entry name" value="YVTN repeat-like/Quinoprotein amine dehydrogenase"/>
    <property type="match status" value="2"/>
</dbReference>
<dbReference type="InterPro" id="IPR015943">
    <property type="entry name" value="WD40/YVTN_repeat-like_dom_sf"/>
</dbReference>
<dbReference type="GO" id="GO:0080008">
    <property type="term" value="C:Cul4-RING E3 ubiquitin ligase complex"/>
    <property type="evidence" value="ECO:0007669"/>
    <property type="project" value="TreeGrafter"/>
</dbReference>
<dbReference type="PROSITE" id="PS50082">
    <property type="entry name" value="WD_REPEATS_2"/>
    <property type="match status" value="2"/>
</dbReference>
<keyword evidence="1 3" id="KW-0853">WD repeat</keyword>
<keyword evidence="2" id="KW-0677">Repeat</keyword>
<name>A0A564Y170_HYMDI</name>
<feature type="region of interest" description="Disordered" evidence="4">
    <location>
        <begin position="770"/>
        <end position="858"/>
    </location>
</feature>
<dbReference type="GO" id="GO:0005737">
    <property type="term" value="C:cytoplasm"/>
    <property type="evidence" value="ECO:0007669"/>
    <property type="project" value="TreeGrafter"/>
</dbReference>
<accession>A0A564Y170</accession>
<evidence type="ECO:0000256" key="4">
    <source>
        <dbReference type="SAM" id="MobiDB-lite"/>
    </source>
</evidence>
<feature type="compositionally biased region" description="Acidic residues" evidence="4">
    <location>
        <begin position="774"/>
        <end position="788"/>
    </location>
</feature>
<feature type="compositionally biased region" description="Low complexity" evidence="4">
    <location>
        <begin position="357"/>
        <end position="370"/>
    </location>
</feature>
<keyword evidence="6" id="KW-1185">Reference proteome</keyword>
<feature type="repeat" description="WD" evidence="3">
    <location>
        <begin position="522"/>
        <end position="542"/>
    </location>
</feature>
<reference evidence="5 6" key="1">
    <citation type="submission" date="2019-07" db="EMBL/GenBank/DDBJ databases">
        <authorList>
            <person name="Jastrzebski P J."/>
            <person name="Paukszto L."/>
            <person name="Jastrzebski P J."/>
        </authorList>
    </citation>
    <scope>NUCLEOTIDE SEQUENCE [LARGE SCALE GENOMIC DNA]</scope>
    <source>
        <strain evidence="5 6">WMS-il1</strain>
    </source>
</reference>
<feature type="region of interest" description="Disordered" evidence="4">
    <location>
        <begin position="357"/>
        <end position="399"/>
    </location>
</feature>
<dbReference type="InterPro" id="IPR036322">
    <property type="entry name" value="WD40_repeat_dom_sf"/>
</dbReference>
<dbReference type="SMART" id="SM00320">
    <property type="entry name" value="WD40"/>
    <property type="match status" value="7"/>
</dbReference>
<feature type="region of interest" description="Disordered" evidence="4">
    <location>
        <begin position="643"/>
        <end position="719"/>
    </location>
</feature>
<evidence type="ECO:0000313" key="6">
    <source>
        <dbReference type="Proteomes" id="UP000321570"/>
    </source>
</evidence>
<organism evidence="5 6">
    <name type="scientific">Hymenolepis diminuta</name>
    <name type="common">Rat tapeworm</name>
    <dbReference type="NCBI Taxonomy" id="6216"/>
    <lineage>
        <taxon>Eukaryota</taxon>
        <taxon>Metazoa</taxon>
        <taxon>Spiralia</taxon>
        <taxon>Lophotrochozoa</taxon>
        <taxon>Platyhelminthes</taxon>
        <taxon>Cestoda</taxon>
        <taxon>Eucestoda</taxon>
        <taxon>Cyclophyllidea</taxon>
        <taxon>Hymenolepididae</taxon>
        <taxon>Hymenolepis</taxon>
    </lineage>
</organism>
<dbReference type="Pfam" id="PF00400">
    <property type="entry name" value="WD40"/>
    <property type="match status" value="3"/>
</dbReference>
<feature type="region of interest" description="Disordered" evidence="4">
    <location>
        <begin position="425"/>
        <end position="451"/>
    </location>
</feature>
<dbReference type="PANTHER" id="PTHR15574:SF21">
    <property type="entry name" value="DDB1- AND CUL4-ASSOCIATED FACTOR 8"/>
    <property type="match status" value="1"/>
</dbReference>